<dbReference type="InterPro" id="IPR057571">
    <property type="entry name" value="SDR_PhqE-like"/>
</dbReference>
<dbReference type="InterPro" id="IPR002347">
    <property type="entry name" value="SDR_fam"/>
</dbReference>
<evidence type="ECO:0000313" key="5">
    <source>
        <dbReference type="Proteomes" id="UP001610446"/>
    </source>
</evidence>
<keyword evidence="5" id="KW-1185">Reference proteome</keyword>
<sequence>MPSIAGHSVLVIGGSSGIGAAVAKLAAEQGALVSIASSNPTRVANAVASLKSSLPDAHIKGFTIDLSTPDVETHLETLLTEATSEQKLDHIILTAGRADMRSLAETNRAYLLDDTHLRLVVPTLLAKLAPPFLTPRYTSSLSFCGGRLAARPMKGWPAAAIHAAGLDGLTRALALDLAPLRVNVVHPGATETELWGATAEERRARVEFVAQTALLGKVGSAEEVGEAFVYLMRDSNLTGASVHSSGGSLVQ</sequence>
<keyword evidence="2" id="KW-0521">NADP</keyword>
<evidence type="ECO:0000256" key="3">
    <source>
        <dbReference type="ARBA" id="ARBA00023002"/>
    </source>
</evidence>
<dbReference type="PRINTS" id="PR00081">
    <property type="entry name" value="GDHRDH"/>
</dbReference>
<organism evidence="4 5">
    <name type="scientific">Aspergillus pseudoustus</name>
    <dbReference type="NCBI Taxonomy" id="1810923"/>
    <lineage>
        <taxon>Eukaryota</taxon>
        <taxon>Fungi</taxon>
        <taxon>Dikarya</taxon>
        <taxon>Ascomycota</taxon>
        <taxon>Pezizomycotina</taxon>
        <taxon>Eurotiomycetes</taxon>
        <taxon>Eurotiomycetidae</taxon>
        <taxon>Eurotiales</taxon>
        <taxon>Aspergillaceae</taxon>
        <taxon>Aspergillus</taxon>
        <taxon>Aspergillus subgen. Nidulantes</taxon>
    </lineage>
</organism>
<name>A0ABR4K4F6_9EURO</name>
<comment type="similarity">
    <text evidence="1">Belongs to the short-chain dehydrogenases/reductases (SDR) family.</text>
</comment>
<evidence type="ECO:0000313" key="4">
    <source>
        <dbReference type="EMBL" id="KAL2847206.1"/>
    </source>
</evidence>
<evidence type="ECO:0000256" key="2">
    <source>
        <dbReference type="ARBA" id="ARBA00022857"/>
    </source>
</evidence>
<dbReference type="EMBL" id="JBFXLU010000057">
    <property type="protein sequence ID" value="KAL2847206.1"/>
    <property type="molecule type" value="Genomic_DNA"/>
</dbReference>
<dbReference type="PANTHER" id="PTHR43477:SF1">
    <property type="entry name" value="DIHYDROANTICAPSIN 7-DEHYDROGENASE"/>
    <property type="match status" value="1"/>
</dbReference>
<dbReference type="Gene3D" id="3.40.50.720">
    <property type="entry name" value="NAD(P)-binding Rossmann-like Domain"/>
    <property type="match status" value="1"/>
</dbReference>
<dbReference type="InterPro" id="IPR051122">
    <property type="entry name" value="SDR_DHRS6-like"/>
</dbReference>
<gene>
    <name evidence="4" type="ORF">BJY01DRAFT_166710</name>
</gene>
<dbReference type="Proteomes" id="UP001610446">
    <property type="component" value="Unassembled WGS sequence"/>
</dbReference>
<reference evidence="4 5" key="1">
    <citation type="submission" date="2024-07" db="EMBL/GenBank/DDBJ databases">
        <title>Section-level genome sequencing and comparative genomics of Aspergillus sections Usti and Cavernicolus.</title>
        <authorList>
            <consortium name="Lawrence Berkeley National Laboratory"/>
            <person name="Nybo J.L."/>
            <person name="Vesth T.C."/>
            <person name="Theobald S."/>
            <person name="Frisvad J.C."/>
            <person name="Larsen T.O."/>
            <person name="Kjaerboelling I."/>
            <person name="Rothschild-Mancinelli K."/>
            <person name="Lyhne E.K."/>
            <person name="Kogle M.E."/>
            <person name="Barry K."/>
            <person name="Clum A."/>
            <person name="Na H."/>
            <person name="Ledsgaard L."/>
            <person name="Lin J."/>
            <person name="Lipzen A."/>
            <person name="Kuo A."/>
            <person name="Riley R."/>
            <person name="Mondo S."/>
            <person name="Labutti K."/>
            <person name="Haridas S."/>
            <person name="Pangalinan J."/>
            <person name="Salamov A.A."/>
            <person name="Simmons B.A."/>
            <person name="Magnuson J.K."/>
            <person name="Chen J."/>
            <person name="Drula E."/>
            <person name="Henrissat B."/>
            <person name="Wiebenga A."/>
            <person name="Lubbers R.J."/>
            <person name="Gomes A.C."/>
            <person name="Makela M.R."/>
            <person name="Stajich J."/>
            <person name="Grigoriev I.V."/>
            <person name="Mortensen U.H."/>
            <person name="De Vries R.P."/>
            <person name="Baker S.E."/>
            <person name="Andersen M.R."/>
        </authorList>
    </citation>
    <scope>NUCLEOTIDE SEQUENCE [LARGE SCALE GENOMIC DNA]</scope>
    <source>
        <strain evidence="4 5">CBS 123904</strain>
    </source>
</reference>
<dbReference type="Pfam" id="PF23441">
    <property type="entry name" value="SDR"/>
    <property type="match status" value="1"/>
</dbReference>
<dbReference type="SUPFAM" id="SSF51735">
    <property type="entry name" value="NAD(P)-binding Rossmann-fold domains"/>
    <property type="match status" value="1"/>
</dbReference>
<dbReference type="InterPro" id="IPR036291">
    <property type="entry name" value="NAD(P)-bd_dom_sf"/>
</dbReference>
<proteinExistence type="inferred from homology"/>
<dbReference type="CDD" id="cd05233">
    <property type="entry name" value="SDR_c"/>
    <property type="match status" value="1"/>
</dbReference>
<dbReference type="PANTHER" id="PTHR43477">
    <property type="entry name" value="DIHYDROANTICAPSIN 7-DEHYDROGENASE"/>
    <property type="match status" value="1"/>
</dbReference>
<comment type="caution">
    <text evidence="4">The sequence shown here is derived from an EMBL/GenBank/DDBJ whole genome shotgun (WGS) entry which is preliminary data.</text>
</comment>
<accession>A0ABR4K4F6</accession>
<evidence type="ECO:0000256" key="1">
    <source>
        <dbReference type="ARBA" id="ARBA00006484"/>
    </source>
</evidence>
<keyword evidence="3" id="KW-0560">Oxidoreductase</keyword>
<protein>
    <submittedName>
        <fullName evidence="4">NAD(P)-binding protein</fullName>
    </submittedName>
</protein>